<name>A0ABW0QQ39_9GAMM</name>
<reference evidence="4" key="1">
    <citation type="journal article" date="2019" name="Int. J. Syst. Evol. Microbiol.">
        <title>The Global Catalogue of Microorganisms (GCM) 10K type strain sequencing project: providing services to taxonomists for standard genome sequencing and annotation.</title>
        <authorList>
            <consortium name="The Broad Institute Genomics Platform"/>
            <consortium name="The Broad Institute Genome Sequencing Center for Infectious Disease"/>
            <person name="Wu L."/>
            <person name="Ma J."/>
        </authorList>
    </citation>
    <scope>NUCLEOTIDE SEQUENCE [LARGE SCALE GENOMIC DNA]</scope>
    <source>
        <strain evidence="4">CGMCC 1.16619</strain>
    </source>
</reference>
<feature type="domain" description="Non-reducing end beta-L-arabinofuranosidase-like GH127 middle" evidence="2">
    <location>
        <begin position="425"/>
        <end position="521"/>
    </location>
</feature>
<proteinExistence type="predicted"/>
<dbReference type="PANTHER" id="PTHR31151">
    <property type="entry name" value="PROLINE-TRNA LIGASE (DUF1680)"/>
    <property type="match status" value="1"/>
</dbReference>
<accession>A0ABW0QQ39</accession>
<evidence type="ECO:0000313" key="4">
    <source>
        <dbReference type="Proteomes" id="UP001596114"/>
    </source>
</evidence>
<dbReference type="EMBL" id="JBHSNF010000003">
    <property type="protein sequence ID" value="MFC5527099.1"/>
    <property type="molecule type" value="Genomic_DNA"/>
</dbReference>
<dbReference type="InterPro" id="IPR008928">
    <property type="entry name" value="6-hairpin_glycosidase_sf"/>
</dbReference>
<dbReference type="PROSITE" id="PS51318">
    <property type="entry name" value="TAT"/>
    <property type="match status" value="1"/>
</dbReference>
<evidence type="ECO:0000259" key="1">
    <source>
        <dbReference type="Pfam" id="PF07944"/>
    </source>
</evidence>
<comment type="caution">
    <text evidence="3">The sequence shown here is derived from an EMBL/GenBank/DDBJ whole genome shotgun (WGS) entry which is preliminary data.</text>
</comment>
<evidence type="ECO:0000259" key="2">
    <source>
        <dbReference type="Pfam" id="PF20736"/>
    </source>
</evidence>
<evidence type="ECO:0000313" key="3">
    <source>
        <dbReference type="EMBL" id="MFC5527099.1"/>
    </source>
</evidence>
<dbReference type="Proteomes" id="UP001596114">
    <property type="component" value="Unassembled WGS sequence"/>
</dbReference>
<dbReference type="InterPro" id="IPR006311">
    <property type="entry name" value="TAT_signal"/>
</dbReference>
<dbReference type="InterPro" id="IPR049046">
    <property type="entry name" value="Beta-AFase-like_GH127_middle"/>
</dbReference>
<dbReference type="SUPFAM" id="SSF48208">
    <property type="entry name" value="Six-hairpin glycosidases"/>
    <property type="match status" value="1"/>
</dbReference>
<feature type="domain" description="Non-reducing end beta-L-arabinofuranosidase-like GH127 catalytic" evidence="1">
    <location>
        <begin position="48"/>
        <end position="407"/>
    </location>
</feature>
<sequence length="606" mass="66495">MTSEFNPARRALLKYGAFSTAGLALWPGHSAAAAAMTPAPLGELGYAQVQLGPGPLERQVRENHHLVLHLDEDALLRPFRLRGGLPAPGQELGGWYDTWGFAPGATFGQWLSALARYYAITGDVATRAKVDRMVRGYAATIDAGGRFYRNNRFPSYIYDKLVGGLLDASRLAGNDIALATLRRTTRAALPHLPPHAMPRNEAARPGEDFSQHAWDESYTLPENQFLAFRLTGDEQHRALARRFLYDDFFLPLARGENVLPGKHAYSHMNALSSAAQAYLSLDQPVYLQAARQGFAMVDAQSFATGGWGPDEHFVTPGSGKLGDSLAAEHKSFETPCGSYAHFKLTRYLLRVTRDPAYGDSMERVLYNTVLGALPIQPDGHAFYYSDYTRQAHKGFHPDRWPCCSGTLPMIAADYRISVAFTDAQGIYVNLYVPAQLSWRQHGHAARLLIDTRYPHASAISMTVQTSAPQTFAVNLRIPAWATGASLRVNGRHEAVPLVPGTFATLHRPWRPGDRIELDLPLHTRLQSVDAEHPDTVALLAGPLVLMRLRDGAPPAPPSRRELLSAQPVHGNASSWRAGSGPAAVTLRPFCDIGGEGYSTYQRVDTT</sequence>
<keyword evidence="4" id="KW-1185">Reference proteome</keyword>
<dbReference type="Pfam" id="PF20736">
    <property type="entry name" value="Glyco_hydro127M"/>
    <property type="match status" value="1"/>
</dbReference>
<gene>
    <name evidence="3" type="ORF">ACFPPA_15265</name>
</gene>
<dbReference type="InterPro" id="IPR012878">
    <property type="entry name" value="Beta-AFase-like_GH127_cat"/>
</dbReference>
<dbReference type="PANTHER" id="PTHR31151:SF0">
    <property type="entry name" value="PROLINE-TRNA LIGASE (DUF1680)"/>
    <property type="match status" value="1"/>
</dbReference>
<organism evidence="3 4">
    <name type="scientific">Rhodanobacter ginsengisoli</name>
    <dbReference type="NCBI Taxonomy" id="418646"/>
    <lineage>
        <taxon>Bacteria</taxon>
        <taxon>Pseudomonadati</taxon>
        <taxon>Pseudomonadota</taxon>
        <taxon>Gammaproteobacteria</taxon>
        <taxon>Lysobacterales</taxon>
        <taxon>Rhodanobacteraceae</taxon>
        <taxon>Rhodanobacter</taxon>
    </lineage>
</organism>
<dbReference type="Pfam" id="PF07944">
    <property type="entry name" value="Beta-AFase-like_GH127_cat"/>
    <property type="match status" value="1"/>
</dbReference>
<dbReference type="RefSeq" id="WP_377321424.1">
    <property type="nucleotide sequence ID" value="NZ_JBHSNF010000003.1"/>
</dbReference>
<protein>
    <submittedName>
        <fullName evidence="3">Beta-L-arabinofuranosidase domain-containing protein</fullName>
    </submittedName>
</protein>